<dbReference type="PROSITE" id="PS51257">
    <property type="entry name" value="PROKAR_LIPOPROTEIN"/>
    <property type="match status" value="1"/>
</dbReference>
<evidence type="ECO:0000256" key="1">
    <source>
        <dbReference type="ARBA" id="ARBA00001974"/>
    </source>
</evidence>
<comment type="cofactor">
    <cofactor evidence="1">
        <name>FAD</name>
        <dbReference type="ChEBI" id="CHEBI:57692"/>
    </cofactor>
</comment>
<feature type="domain" description="FAD-binding" evidence="6">
    <location>
        <begin position="8"/>
        <end position="177"/>
    </location>
</feature>
<evidence type="ECO:0000256" key="3">
    <source>
        <dbReference type="ARBA" id="ARBA00022630"/>
    </source>
</evidence>
<dbReference type="SUPFAM" id="SSF54373">
    <property type="entry name" value="FAD-linked reductases, C-terminal domain"/>
    <property type="match status" value="1"/>
</dbReference>
<feature type="domain" description="ETF-QO/FixC ubiquinone-binding" evidence="7">
    <location>
        <begin position="205"/>
        <end position="280"/>
    </location>
</feature>
<dbReference type="Proteomes" id="UP000824139">
    <property type="component" value="Unassembled WGS sequence"/>
</dbReference>
<keyword evidence="5" id="KW-0560">Oxidoreductase</keyword>
<dbReference type="PRINTS" id="PR00420">
    <property type="entry name" value="RNGMNOXGNASE"/>
</dbReference>
<keyword evidence="4" id="KW-0274">FAD</keyword>
<dbReference type="GO" id="GO:0071949">
    <property type="term" value="F:FAD binding"/>
    <property type="evidence" value="ECO:0007669"/>
    <property type="project" value="InterPro"/>
</dbReference>
<dbReference type="PANTHER" id="PTHR43624">
    <property type="entry name" value="ELECTRON TRANSFER FLAVOPROTEIN-QUINONE OXIDOREDUCTASE YDIS-RELATED"/>
    <property type="match status" value="1"/>
</dbReference>
<reference evidence="9" key="1">
    <citation type="submission" date="2020-10" db="EMBL/GenBank/DDBJ databases">
        <authorList>
            <person name="Gilroy R."/>
        </authorList>
    </citation>
    <scope>NUCLEOTIDE SEQUENCE</scope>
    <source>
        <strain evidence="9">CHK152-2994</strain>
    </source>
</reference>
<organism evidence="9 10">
    <name type="scientific">Candidatus Scatenecus faecavium</name>
    <dbReference type="NCBI Taxonomy" id="2840915"/>
    <lineage>
        <taxon>Bacteria</taxon>
        <taxon>Candidatus Scatenecus</taxon>
    </lineage>
</organism>
<dbReference type="AlphaFoldDB" id="A0A9D1FX35"/>
<feature type="domain" description="FixC-like C-terminal" evidence="8">
    <location>
        <begin position="370"/>
        <end position="429"/>
    </location>
</feature>
<dbReference type="SUPFAM" id="SSF51905">
    <property type="entry name" value="FAD/NAD(P)-binding domain"/>
    <property type="match status" value="1"/>
</dbReference>
<accession>A0A9D1FX35</accession>
<dbReference type="InterPro" id="IPR059103">
    <property type="entry name" value="FixC-like_C"/>
</dbReference>
<evidence type="ECO:0000259" key="6">
    <source>
        <dbReference type="Pfam" id="PF01494"/>
    </source>
</evidence>
<evidence type="ECO:0000256" key="2">
    <source>
        <dbReference type="ARBA" id="ARBA00006796"/>
    </source>
</evidence>
<dbReference type="Pfam" id="PF26311">
    <property type="entry name" value="ETF-QO_FixC_C"/>
    <property type="match status" value="1"/>
</dbReference>
<dbReference type="Gene3D" id="3.50.50.60">
    <property type="entry name" value="FAD/NAD(P)-binding domain"/>
    <property type="match status" value="1"/>
</dbReference>
<keyword evidence="3" id="KW-0285">Flavoprotein</keyword>
<comment type="similarity">
    <text evidence="2">Belongs to the ETF-QO/FixC family.</text>
</comment>
<dbReference type="Pfam" id="PF01494">
    <property type="entry name" value="FAD_binding_3"/>
    <property type="match status" value="1"/>
</dbReference>
<dbReference type="EMBL" id="DVJO01000153">
    <property type="protein sequence ID" value="HIS83314.1"/>
    <property type="molecule type" value="Genomic_DNA"/>
</dbReference>
<dbReference type="InterPro" id="IPR039651">
    <property type="entry name" value="FixC-like"/>
</dbReference>
<evidence type="ECO:0000259" key="8">
    <source>
        <dbReference type="Pfam" id="PF26311"/>
    </source>
</evidence>
<evidence type="ECO:0000313" key="9">
    <source>
        <dbReference type="EMBL" id="HIS83314.1"/>
    </source>
</evidence>
<dbReference type="InterPro" id="IPR002938">
    <property type="entry name" value="FAD-bd"/>
</dbReference>
<dbReference type="GO" id="GO:0016491">
    <property type="term" value="F:oxidoreductase activity"/>
    <property type="evidence" value="ECO:0007669"/>
    <property type="project" value="UniProtKB-KW"/>
</dbReference>
<sequence>MTEISKNKTEVIVVGGGPAGIACAVTVARAGHEVVLIERGSFAGSKNVFGGAIYAQPTREIFPDFEKDAPIERLNVAHKFAILGEDDSTMISYRRKDTDNPSYSVIRGKFDRWMAEQAKKEGVILVEETVVRELLIQDEKVVGVKTELEEYYADIVVLADGVNSLLAKQIGFREKIEPKDVALSVKEVIKLGREKINERFNITDDEGCIYEIFGGPMLGMLGLGFIYTNKESVSIGLGVGLDALCEKNLKPYEVLEELKKHPAIAPLIKDGELLEYSAHLIPEGGYKKIPTLFGAGVMIAGDAAMLVNNLHWEGTNLAMISGKIAGETALKALARGDFSEKMLSRYQKELENSFVMKDLKTYRNLMDEAHNRSESFMDYYLREVNGFFRMFTTVDSIPKREKFRKFIFDFIKKRNIIELIKDAFSAFKLLWSILIK</sequence>
<dbReference type="InterPro" id="IPR049398">
    <property type="entry name" value="ETF-QO/FixC_UQ-bd"/>
</dbReference>
<evidence type="ECO:0000313" key="10">
    <source>
        <dbReference type="Proteomes" id="UP000824139"/>
    </source>
</evidence>
<gene>
    <name evidence="9" type="ORF">IAD41_06900</name>
</gene>
<dbReference type="Pfam" id="PF21162">
    <property type="entry name" value="ETFQO_UQ-bd"/>
    <property type="match status" value="1"/>
</dbReference>
<evidence type="ECO:0000259" key="7">
    <source>
        <dbReference type="Pfam" id="PF21162"/>
    </source>
</evidence>
<dbReference type="PANTHER" id="PTHR43624:SF2">
    <property type="entry name" value="ELECTRON TRANSFER FLAVOPROTEIN-QUINONE OXIDOREDUCTASE YDIS-RELATED"/>
    <property type="match status" value="1"/>
</dbReference>
<reference evidence="9" key="2">
    <citation type="journal article" date="2021" name="PeerJ">
        <title>Extensive microbial diversity within the chicken gut microbiome revealed by metagenomics and culture.</title>
        <authorList>
            <person name="Gilroy R."/>
            <person name="Ravi A."/>
            <person name="Getino M."/>
            <person name="Pursley I."/>
            <person name="Horton D.L."/>
            <person name="Alikhan N.F."/>
            <person name="Baker D."/>
            <person name="Gharbi K."/>
            <person name="Hall N."/>
            <person name="Watson M."/>
            <person name="Adriaenssens E.M."/>
            <person name="Foster-Nyarko E."/>
            <person name="Jarju S."/>
            <person name="Secka A."/>
            <person name="Antonio M."/>
            <person name="Oren A."/>
            <person name="Chaudhuri R.R."/>
            <person name="La Ragione R."/>
            <person name="Hildebrand F."/>
            <person name="Pallen M.J."/>
        </authorList>
    </citation>
    <scope>NUCLEOTIDE SEQUENCE</scope>
    <source>
        <strain evidence="9">CHK152-2994</strain>
    </source>
</reference>
<name>A0A9D1FX35_9BACT</name>
<protein>
    <submittedName>
        <fullName evidence="9">FAD-dependent oxidoreductase</fullName>
    </submittedName>
</protein>
<comment type="caution">
    <text evidence="9">The sequence shown here is derived from an EMBL/GenBank/DDBJ whole genome shotgun (WGS) entry which is preliminary data.</text>
</comment>
<dbReference type="InterPro" id="IPR036188">
    <property type="entry name" value="FAD/NAD-bd_sf"/>
</dbReference>
<proteinExistence type="inferred from homology"/>
<evidence type="ECO:0000256" key="5">
    <source>
        <dbReference type="ARBA" id="ARBA00023002"/>
    </source>
</evidence>
<evidence type="ECO:0000256" key="4">
    <source>
        <dbReference type="ARBA" id="ARBA00022827"/>
    </source>
</evidence>